<organism evidence="5 6">
    <name type="scientific">Erwinia papayae</name>
    <dbReference type="NCBI Taxonomy" id="206499"/>
    <lineage>
        <taxon>Bacteria</taxon>
        <taxon>Pseudomonadati</taxon>
        <taxon>Pseudomonadota</taxon>
        <taxon>Gammaproteobacteria</taxon>
        <taxon>Enterobacterales</taxon>
        <taxon>Erwiniaceae</taxon>
        <taxon>Erwinia</taxon>
    </lineage>
</organism>
<evidence type="ECO:0000313" key="5">
    <source>
        <dbReference type="EMBL" id="MEW5289975.1"/>
    </source>
</evidence>
<protein>
    <submittedName>
        <fullName evidence="5">SDR family NAD(P)-dependent oxidoreductase</fullName>
    </submittedName>
</protein>
<dbReference type="EMBL" id="JBFKZN010000006">
    <property type="protein sequence ID" value="MEW5289975.1"/>
    <property type="molecule type" value="Genomic_DNA"/>
</dbReference>
<dbReference type="SMART" id="SM00822">
    <property type="entry name" value="PKS_KR"/>
    <property type="match status" value="1"/>
</dbReference>
<gene>
    <name evidence="5" type="ORF">ABW286_12400</name>
</gene>
<dbReference type="InterPro" id="IPR002347">
    <property type="entry name" value="SDR_fam"/>
</dbReference>
<evidence type="ECO:0000256" key="3">
    <source>
        <dbReference type="RuleBase" id="RU000363"/>
    </source>
</evidence>
<proteinExistence type="inferred from homology"/>
<dbReference type="RefSeq" id="WP_367167655.1">
    <property type="nucleotide sequence ID" value="NZ_JBFKZN010000006.1"/>
</dbReference>
<comment type="caution">
    <text evidence="5">The sequence shown here is derived from an EMBL/GenBank/DDBJ whole genome shotgun (WGS) entry which is preliminary data.</text>
</comment>
<dbReference type="InterPro" id="IPR036291">
    <property type="entry name" value="NAD(P)-bd_dom_sf"/>
</dbReference>
<evidence type="ECO:0000256" key="1">
    <source>
        <dbReference type="ARBA" id="ARBA00006484"/>
    </source>
</evidence>
<evidence type="ECO:0000259" key="4">
    <source>
        <dbReference type="SMART" id="SM00822"/>
    </source>
</evidence>
<dbReference type="InterPro" id="IPR057326">
    <property type="entry name" value="KR_dom"/>
</dbReference>
<dbReference type="CDD" id="cd05374">
    <property type="entry name" value="17beta-HSD-like_SDR_c"/>
    <property type="match status" value="1"/>
</dbReference>
<dbReference type="Proteomes" id="UP001554567">
    <property type="component" value="Unassembled WGS sequence"/>
</dbReference>
<evidence type="ECO:0000256" key="2">
    <source>
        <dbReference type="ARBA" id="ARBA00023002"/>
    </source>
</evidence>
<dbReference type="Pfam" id="PF00106">
    <property type="entry name" value="adh_short"/>
    <property type="match status" value="1"/>
</dbReference>
<dbReference type="PRINTS" id="PR00081">
    <property type="entry name" value="GDHRDH"/>
</dbReference>
<dbReference type="PRINTS" id="PR00080">
    <property type="entry name" value="SDRFAMILY"/>
</dbReference>
<dbReference type="PANTHER" id="PTHR43976">
    <property type="entry name" value="SHORT CHAIN DEHYDROGENASE"/>
    <property type="match status" value="1"/>
</dbReference>
<dbReference type="InterPro" id="IPR051911">
    <property type="entry name" value="SDR_oxidoreductase"/>
</dbReference>
<keyword evidence="2" id="KW-0560">Oxidoreductase</keyword>
<keyword evidence="6" id="KW-1185">Reference proteome</keyword>
<reference evidence="5 6" key="1">
    <citation type="submission" date="2024-07" db="EMBL/GenBank/DDBJ databases">
        <authorList>
            <person name="Dulla G.F.J."/>
            <person name="Delorm J.G."/>
        </authorList>
    </citation>
    <scope>NUCLEOTIDE SEQUENCE [LARGE SCALE GENOMIC DNA]</scope>
    <source>
        <strain evidence="5 6">JGD 233</strain>
    </source>
</reference>
<evidence type="ECO:0000313" key="6">
    <source>
        <dbReference type="Proteomes" id="UP001554567"/>
    </source>
</evidence>
<dbReference type="PROSITE" id="PS00061">
    <property type="entry name" value="ADH_SHORT"/>
    <property type="match status" value="1"/>
</dbReference>
<dbReference type="SUPFAM" id="SSF51735">
    <property type="entry name" value="NAD(P)-binding Rossmann-fold domains"/>
    <property type="match status" value="1"/>
</dbReference>
<comment type="similarity">
    <text evidence="1 3">Belongs to the short-chain dehydrogenases/reductases (SDR) family.</text>
</comment>
<feature type="domain" description="Ketoreductase" evidence="4">
    <location>
        <begin position="3"/>
        <end position="178"/>
    </location>
</feature>
<dbReference type="PANTHER" id="PTHR43976:SF16">
    <property type="entry name" value="SHORT-CHAIN DEHYDROGENASE_REDUCTASE FAMILY PROTEIN"/>
    <property type="match status" value="1"/>
</dbReference>
<sequence>MSQVWIVTGSSRGLGLAIAQAALAAGHRVIATSRNGQLNPALKQYEDKVLAMPLDVKSAENQLFEDIIAQAVNHFGRIDVLVNNAGYGQLTHFEETDEEQIRSAFETNVMGLMRMTRSVLPVMRKQQSGHVINISSVAGYCGGGAVYSATKFAVTGFTTSLAQEVASFGIKVTNVAPGFFRTDFLDRSSVQMTSACLIEDYESARQWRHTFIEQANHNQGGDPAALGRLLVEIAAVAKPPVHLPVGEDAIRDIVQYQQALSEDINAWQDKSGKETAMSLS</sequence>
<name>A0ABV3N2E6_9GAMM</name>
<dbReference type="Gene3D" id="3.40.50.720">
    <property type="entry name" value="NAD(P)-binding Rossmann-like Domain"/>
    <property type="match status" value="1"/>
</dbReference>
<dbReference type="InterPro" id="IPR020904">
    <property type="entry name" value="Sc_DH/Rdtase_CS"/>
</dbReference>
<accession>A0ABV3N2E6</accession>